<reference evidence="2" key="1">
    <citation type="submission" date="2023-08" db="EMBL/GenBank/DDBJ databases">
        <title>Pelteobagrus vachellii genome.</title>
        <authorList>
            <person name="Liu H."/>
        </authorList>
    </citation>
    <scope>NUCLEOTIDE SEQUENCE</scope>
    <source>
        <strain evidence="2">PRFRI_2022a</strain>
        <tissue evidence="2">Muscle</tissue>
    </source>
</reference>
<keyword evidence="3" id="KW-1185">Reference proteome</keyword>
<dbReference type="EMBL" id="JAVHJS010000006">
    <property type="protein sequence ID" value="KAK2855278.1"/>
    <property type="molecule type" value="Genomic_DNA"/>
</dbReference>
<protein>
    <submittedName>
        <fullName evidence="2">Uncharacterized protein</fullName>
    </submittedName>
</protein>
<accession>A0AA88NAV0</accession>
<gene>
    <name evidence="2" type="ORF">Q7C36_007147</name>
</gene>
<evidence type="ECO:0000313" key="2">
    <source>
        <dbReference type="EMBL" id="KAK2855278.1"/>
    </source>
</evidence>
<feature type="chain" id="PRO_5041704604" evidence="1">
    <location>
        <begin position="24"/>
        <end position="142"/>
    </location>
</feature>
<evidence type="ECO:0000313" key="3">
    <source>
        <dbReference type="Proteomes" id="UP001187315"/>
    </source>
</evidence>
<dbReference type="Proteomes" id="UP001187315">
    <property type="component" value="Unassembled WGS sequence"/>
</dbReference>
<keyword evidence="1" id="KW-0732">Signal</keyword>
<proteinExistence type="predicted"/>
<evidence type="ECO:0000256" key="1">
    <source>
        <dbReference type="SAM" id="SignalP"/>
    </source>
</evidence>
<feature type="signal peptide" evidence="1">
    <location>
        <begin position="1"/>
        <end position="23"/>
    </location>
</feature>
<sequence length="142" mass="15566">MWWINSSLLCCVCLCSLVKLVLPELHCCNKNNSLVYKLRGEVSPDCSITWLMQDSTMVVDNSGNVDPNTVVSYQHSELTMKSRDSGVWVREDCLSGGERVINCTAGLCESEKGDLLTNDGMSGMSSPLIVSLISLVLLFLLS</sequence>
<dbReference type="AlphaFoldDB" id="A0AA88NAV0"/>
<comment type="caution">
    <text evidence="2">The sequence shown here is derived from an EMBL/GenBank/DDBJ whole genome shotgun (WGS) entry which is preliminary data.</text>
</comment>
<name>A0AA88NAV0_TACVA</name>
<organism evidence="2 3">
    <name type="scientific">Tachysurus vachellii</name>
    <name type="common">Darkbarbel catfish</name>
    <name type="synonym">Pelteobagrus vachellii</name>
    <dbReference type="NCBI Taxonomy" id="175792"/>
    <lineage>
        <taxon>Eukaryota</taxon>
        <taxon>Metazoa</taxon>
        <taxon>Chordata</taxon>
        <taxon>Craniata</taxon>
        <taxon>Vertebrata</taxon>
        <taxon>Euteleostomi</taxon>
        <taxon>Actinopterygii</taxon>
        <taxon>Neopterygii</taxon>
        <taxon>Teleostei</taxon>
        <taxon>Ostariophysi</taxon>
        <taxon>Siluriformes</taxon>
        <taxon>Bagridae</taxon>
        <taxon>Tachysurus</taxon>
    </lineage>
</organism>